<comment type="caution">
    <text evidence="1">The sequence shown here is derived from an EMBL/GenBank/DDBJ whole genome shotgun (WGS) entry which is preliminary data.</text>
</comment>
<evidence type="ECO:0000313" key="1">
    <source>
        <dbReference type="EMBL" id="VEL36043.1"/>
    </source>
</evidence>
<protein>
    <submittedName>
        <fullName evidence="1">Uncharacterized protein</fullName>
    </submittedName>
</protein>
<sequence>MALFSESERAVNIATRSTSLSTQPWPQAFENLHDASIPSTPEYLKEMTSNQLFLVPGVSEDCFLELQAFSNLPIISFPRALYSRRRVRLLRLVTPEEAELYSPGFRTPRIKPIADMVATSTVTETSSVGDGSIHPQHVDKEKSSLSNILEEAWGKSSLSCPVRSVCPHPGSHISLDPCRLICATRDVIGPTLRLGD</sequence>
<dbReference type="EMBL" id="CAAALY010251260">
    <property type="protein sequence ID" value="VEL36043.1"/>
    <property type="molecule type" value="Genomic_DNA"/>
</dbReference>
<proteinExistence type="predicted"/>
<dbReference type="Proteomes" id="UP000784294">
    <property type="component" value="Unassembled WGS sequence"/>
</dbReference>
<keyword evidence="2" id="KW-1185">Reference proteome</keyword>
<evidence type="ECO:0000313" key="2">
    <source>
        <dbReference type="Proteomes" id="UP000784294"/>
    </source>
</evidence>
<accession>A0A448XGM5</accession>
<name>A0A448XGM5_9PLAT</name>
<organism evidence="1 2">
    <name type="scientific">Protopolystoma xenopodis</name>
    <dbReference type="NCBI Taxonomy" id="117903"/>
    <lineage>
        <taxon>Eukaryota</taxon>
        <taxon>Metazoa</taxon>
        <taxon>Spiralia</taxon>
        <taxon>Lophotrochozoa</taxon>
        <taxon>Platyhelminthes</taxon>
        <taxon>Monogenea</taxon>
        <taxon>Polyopisthocotylea</taxon>
        <taxon>Polystomatidea</taxon>
        <taxon>Polystomatidae</taxon>
        <taxon>Protopolystoma</taxon>
    </lineage>
</organism>
<dbReference type="AlphaFoldDB" id="A0A448XGM5"/>
<reference evidence="1" key="1">
    <citation type="submission" date="2018-11" db="EMBL/GenBank/DDBJ databases">
        <authorList>
            <consortium name="Pathogen Informatics"/>
        </authorList>
    </citation>
    <scope>NUCLEOTIDE SEQUENCE</scope>
</reference>
<gene>
    <name evidence="1" type="ORF">PXEA_LOCUS29483</name>
</gene>